<dbReference type="Gene3D" id="1.10.357.10">
    <property type="entry name" value="Tetracycline Repressor, domain 2"/>
    <property type="match status" value="1"/>
</dbReference>
<feature type="DNA-binding region" description="H-T-H motif" evidence="2">
    <location>
        <begin position="38"/>
        <end position="57"/>
    </location>
</feature>
<organism evidence="4 5">
    <name type="scientific">Acinetobacter ursingii</name>
    <dbReference type="NCBI Taxonomy" id="108980"/>
    <lineage>
        <taxon>Bacteria</taxon>
        <taxon>Pseudomonadati</taxon>
        <taxon>Pseudomonadota</taxon>
        <taxon>Gammaproteobacteria</taxon>
        <taxon>Moraxellales</taxon>
        <taxon>Moraxellaceae</taxon>
        <taxon>Acinetobacter</taxon>
    </lineage>
</organism>
<feature type="domain" description="HTH tetR-type" evidence="3">
    <location>
        <begin position="15"/>
        <end position="75"/>
    </location>
</feature>
<dbReference type="Proteomes" id="UP001164064">
    <property type="component" value="Chromosome"/>
</dbReference>
<evidence type="ECO:0000313" key="4">
    <source>
        <dbReference type="EMBL" id="UYF70863.1"/>
    </source>
</evidence>
<gene>
    <name evidence="4" type="ORF">LSO60_11355</name>
</gene>
<dbReference type="RefSeq" id="WP_263512223.1">
    <property type="nucleotide sequence ID" value="NZ_CP089051.1"/>
</dbReference>
<sequence length="202" mass="23856">MLLNEIRMPVQKRSLDRFNQVIDTAIFLLETQDFRACTILEISNISQVPRNHIYQYFPTINHLFIIIVKNYFYKLMDIVQFGHPKYLDWEVMDILREVVGKSCKFYNENRPASLLILGGPIDVDGFNLQEEVIQIISQNLAEVFTSKKNPIILNNENDINYLIELIFAIMKHSYYKYQKITENLEKEALFVAEAYLFKKGYI</sequence>
<keyword evidence="1 2" id="KW-0238">DNA-binding</keyword>
<dbReference type="InterPro" id="IPR009057">
    <property type="entry name" value="Homeodomain-like_sf"/>
</dbReference>
<dbReference type="InterPro" id="IPR001647">
    <property type="entry name" value="HTH_TetR"/>
</dbReference>
<dbReference type="GO" id="GO:0003677">
    <property type="term" value="F:DNA binding"/>
    <property type="evidence" value="ECO:0007669"/>
    <property type="project" value="UniProtKB-UniRule"/>
</dbReference>
<evidence type="ECO:0000259" key="3">
    <source>
        <dbReference type="PROSITE" id="PS50977"/>
    </source>
</evidence>
<name>A0AA46NTT9_9GAMM</name>
<accession>A0AA46NTT9</accession>
<reference evidence="4" key="1">
    <citation type="journal article" date="2022" name="J Glob Antimicrob Resist">
        <title>Comparative analysis of IMP-4- and OXA-58-containing plasmids of three carbapenemase-producing Acinetobacter ursingii strains in the Netherlands.</title>
        <authorList>
            <person name="Hendrickx A.P.A."/>
            <person name="Schade R.P."/>
            <person name="Landman F."/>
            <person name="Bosch T."/>
            <person name="Schouls L.M."/>
            <person name="van Dijk K."/>
        </authorList>
    </citation>
    <scope>NUCLEOTIDE SEQUENCE</scope>
    <source>
        <strain evidence="4">RIVM_C010559</strain>
    </source>
</reference>
<proteinExistence type="predicted"/>
<dbReference type="EMBL" id="CP089051">
    <property type="protein sequence ID" value="UYF70863.1"/>
    <property type="molecule type" value="Genomic_DNA"/>
</dbReference>
<evidence type="ECO:0000256" key="2">
    <source>
        <dbReference type="PROSITE-ProRule" id="PRU00335"/>
    </source>
</evidence>
<protein>
    <submittedName>
        <fullName evidence="4">TetR/AcrR family transcriptional regulator</fullName>
    </submittedName>
</protein>
<dbReference type="SUPFAM" id="SSF46689">
    <property type="entry name" value="Homeodomain-like"/>
    <property type="match status" value="1"/>
</dbReference>
<evidence type="ECO:0000256" key="1">
    <source>
        <dbReference type="ARBA" id="ARBA00023125"/>
    </source>
</evidence>
<evidence type="ECO:0000313" key="5">
    <source>
        <dbReference type="Proteomes" id="UP001164064"/>
    </source>
</evidence>
<dbReference type="PROSITE" id="PS50977">
    <property type="entry name" value="HTH_TETR_2"/>
    <property type="match status" value="1"/>
</dbReference>
<dbReference type="AlphaFoldDB" id="A0AA46NTT9"/>